<organism evidence="1 2">
    <name type="scientific">Chaetoceros tenuissimus</name>
    <dbReference type="NCBI Taxonomy" id="426638"/>
    <lineage>
        <taxon>Eukaryota</taxon>
        <taxon>Sar</taxon>
        <taxon>Stramenopiles</taxon>
        <taxon>Ochrophyta</taxon>
        <taxon>Bacillariophyta</taxon>
        <taxon>Coscinodiscophyceae</taxon>
        <taxon>Chaetocerotophycidae</taxon>
        <taxon>Chaetocerotales</taxon>
        <taxon>Chaetocerotaceae</taxon>
        <taxon>Chaetoceros</taxon>
    </lineage>
</organism>
<dbReference type="Proteomes" id="UP001054902">
    <property type="component" value="Unassembled WGS sequence"/>
</dbReference>
<evidence type="ECO:0000313" key="1">
    <source>
        <dbReference type="EMBL" id="GFH51822.1"/>
    </source>
</evidence>
<sequence>MTQWKHQFKSPRKEKDQRKFWLNETPKHLRKSAEMPPIEQRNFQDQQFQMLSLCLKHLEDRGACLFTSGTLESNDESQFIAFLDIAANESLDEYSQSFICTGIRTLLESRNVVHSIFIEKEILNLNKCKDKELNKEIKNLLSNDAWNTSHLLMMTTLIDHALNSIRMDPDRFKDTNAFNFLAGELSFLVFPRDNYEDQSMLSSMISSSMYFSLERRRRRAIKRILRSLLFKSEHNNTVRTTPSKRRDDVICEDRISEHSDQQVNVQKTLFEEKSSDSNTSFEYGNYFDTQEFSNEVKKLISQDAILLENSRLRIDRAISVLNEMKPDWAF</sequence>
<dbReference type="EMBL" id="BLLK01000045">
    <property type="protein sequence ID" value="GFH51822.1"/>
    <property type="molecule type" value="Genomic_DNA"/>
</dbReference>
<name>A0AAD3CTB3_9STRA</name>
<keyword evidence="2" id="KW-1185">Reference proteome</keyword>
<comment type="caution">
    <text evidence="1">The sequence shown here is derived from an EMBL/GenBank/DDBJ whole genome shotgun (WGS) entry which is preliminary data.</text>
</comment>
<reference evidence="1 2" key="1">
    <citation type="journal article" date="2021" name="Sci. Rep.">
        <title>The genome of the diatom Chaetoceros tenuissimus carries an ancient integrated fragment of an extant virus.</title>
        <authorList>
            <person name="Hongo Y."/>
            <person name="Kimura K."/>
            <person name="Takaki Y."/>
            <person name="Yoshida Y."/>
            <person name="Baba S."/>
            <person name="Kobayashi G."/>
            <person name="Nagasaki K."/>
            <person name="Hano T."/>
            <person name="Tomaru Y."/>
        </authorList>
    </citation>
    <scope>NUCLEOTIDE SEQUENCE [LARGE SCALE GENOMIC DNA]</scope>
    <source>
        <strain evidence="1 2">NIES-3715</strain>
    </source>
</reference>
<evidence type="ECO:0000313" key="2">
    <source>
        <dbReference type="Proteomes" id="UP001054902"/>
    </source>
</evidence>
<gene>
    <name evidence="1" type="ORF">CTEN210_08298</name>
</gene>
<protein>
    <submittedName>
        <fullName evidence="1">Uncharacterized protein</fullName>
    </submittedName>
</protein>
<accession>A0AAD3CTB3</accession>
<proteinExistence type="predicted"/>
<dbReference type="AlphaFoldDB" id="A0AAD3CTB3"/>